<evidence type="ECO:0000313" key="2">
    <source>
        <dbReference type="EMBL" id="ABW30623.1"/>
    </source>
</evidence>
<dbReference type="KEGG" id="amr:AM1_5676"/>
<dbReference type="STRING" id="329726.AM1_5676"/>
<gene>
    <name evidence="2" type="ordered locus">AM1_5676</name>
</gene>
<keyword evidence="1" id="KW-0812">Transmembrane</keyword>
<feature type="transmembrane region" description="Helical" evidence="1">
    <location>
        <begin position="208"/>
        <end position="230"/>
    </location>
</feature>
<evidence type="ECO:0000313" key="3">
    <source>
        <dbReference type="Proteomes" id="UP000000268"/>
    </source>
</evidence>
<dbReference type="RefSeq" id="WP_012165841.1">
    <property type="nucleotide sequence ID" value="NC_009925.1"/>
</dbReference>
<dbReference type="eggNOG" id="ENOG5032U2A">
    <property type="taxonomic scope" value="Bacteria"/>
</dbReference>
<feature type="transmembrane region" description="Helical" evidence="1">
    <location>
        <begin position="66"/>
        <end position="86"/>
    </location>
</feature>
<dbReference type="AlphaFoldDB" id="B0CG70"/>
<evidence type="ECO:0000256" key="1">
    <source>
        <dbReference type="SAM" id="Phobius"/>
    </source>
</evidence>
<name>B0CG70_ACAM1</name>
<organism evidence="2 3">
    <name type="scientific">Acaryochloris marina (strain MBIC 11017)</name>
    <dbReference type="NCBI Taxonomy" id="329726"/>
    <lineage>
        <taxon>Bacteria</taxon>
        <taxon>Bacillati</taxon>
        <taxon>Cyanobacteriota</taxon>
        <taxon>Cyanophyceae</taxon>
        <taxon>Acaryochloridales</taxon>
        <taxon>Acaryochloridaceae</taxon>
        <taxon>Acaryochloris</taxon>
    </lineage>
</organism>
<feature type="transmembrane region" description="Helical" evidence="1">
    <location>
        <begin position="132"/>
        <end position="149"/>
    </location>
</feature>
<feature type="transmembrane region" description="Helical" evidence="1">
    <location>
        <begin position="98"/>
        <end position="120"/>
    </location>
</feature>
<feature type="transmembrane region" description="Helical" evidence="1">
    <location>
        <begin position="161"/>
        <end position="181"/>
    </location>
</feature>
<proteinExistence type="predicted"/>
<accession>B0CG70</accession>
<keyword evidence="1" id="KW-1133">Transmembrane helix</keyword>
<dbReference type="OrthoDB" id="451713at2"/>
<dbReference type="HOGENOM" id="CLU_102452_0_0_3"/>
<keyword evidence="3" id="KW-1185">Reference proteome</keyword>
<protein>
    <submittedName>
        <fullName evidence="2">Uncharacterized protein</fullName>
    </submittedName>
</protein>
<keyword evidence="1" id="KW-0472">Membrane</keyword>
<sequence length="235" mass="26771">MPSTLKKLKIYIPALILLLLIVIARLKTNIPINVFLSDPAVIAGSNGLSSLIQATTNPFVGVASNIGILCWCISASVCFFSCFLIRKKLMPYSNGYKELFNFLLLSGLITSVLLIDDLFLLHEAIIPKLLKIPQYLTYSLYMVTVFYWINRFRKIIIKTEWDLLALAFIFFTFSIFTDTAMDYFELSNHMNILSNNELLVLLEDGFKLFGIISWLTYLSKTSLLIIETIIEGERL</sequence>
<dbReference type="Proteomes" id="UP000000268">
    <property type="component" value="Chromosome"/>
</dbReference>
<reference evidence="2 3" key="1">
    <citation type="journal article" date="2008" name="Proc. Natl. Acad. Sci. U.S.A.">
        <title>Niche adaptation and genome expansion in the chlorophyll d-producing cyanobacterium Acaryochloris marina.</title>
        <authorList>
            <person name="Swingley W.D."/>
            <person name="Chen M."/>
            <person name="Cheung P.C."/>
            <person name="Conrad A.L."/>
            <person name="Dejesa L.C."/>
            <person name="Hao J."/>
            <person name="Honchak B.M."/>
            <person name="Karbach L.E."/>
            <person name="Kurdoglu A."/>
            <person name="Lahiri S."/>
            <person name="Mastrian S.D."/>
            <person name="Miyashita H."/>
            <person name="Page L."/>
            <person name="Ramakrishna P."/>
            <person name="Satoh S."/>
            <person name="Sattley W.M."/>
            <person name="Shimada Y."/>
            <person name="Taylor H.L."/>
            <person name="Tomo T."/>
            <person name="Tsuchiya T."/>
            <person name="Wang Z.T."/>
            <person name="Raymond J."/>
            <person name="Mimuro M."/>
            <person name="Blankenship R.E."/>
            <person name="Touchman J.W."/>
        </authorList>
    </citation>
    <scope>NUCLEOTIDE SEQUENCE [LARGE SCALE GENOMIC DNA]</scope>
    <source>
        <strain evidence="3">MBIC 11017</strain>
    </source>
</reference>
<dbReference type="EMBL" id="CP000828">
    <property type="protein sequence ID" value="ABW30623.1"/>
    <property type="molecule type" value="Genomic_DNA"/>
</dbReference>